<dbReference type="EMBL" id="CVRI01000015">
    <property type="protein sequence ID" value="CRK90018.1"/>
    <property type="molecule type" value="Genomic_DNA"/>
</dbReference>
<dbReference type="GO" id="GO:0035197">
    <property type="term" value="F:siRNA binding"/>
    <property type="evidence" value="ECO:0007669"/>
    <property type="project" value="TreeGrafter"/>
</dbReference>
<sequence length="305" mass="34869">MSINSSKTPVTILQEYCAKTNPREPPIYTELSLRPEEYEDQPNLTFFIKCIALGREAIGGGINKNMAKHSAAEKLLNNECVDVEYESVSIPPCVGSNIVTDLHDYCAQRNYHKPEFRCVSTYGASHAPTFIFECKLNSIVKQAEAKSKKMAKQLSAKLVLDELLKSYPDMEKKLTVVNDSDQADKNIRQKVTSYLQLKKENKADKMGTTIKDRHAFFRNLPEKDFVDALINILSSGELNESEKYDKLLEELKTMWNYSIEPFIDTEFLQFELAIDYEKFTCVIIGSEETLPQEVLSYFKQMLNIP</sequence>
<evidence type="ECO:0000313" key="5">
    <source>
        <dbReference type="Proteomes" id="UP000183832"/>
    </source>
</evidence>
<evidence type="ECO:0000256" key="2">
    <source>
        <dbReference type="PROSITE-ProRule" id="PRU00266"/>
    </source>
</evidence>
<dbReference type="PANTHER" id="PTHR46205:SF4">
    <property type="entry name" value="LD06392P"/>
    <property type="match status" value="1"/>
</dbReference>
<name>A0A1J1HR50_9DIPT</name>
<dbReference type="GO" id="GO:0005737">
    <property type="term" value="C:cytoplasm"/>
    <property type="evidence" value="ECO:0007669"/>
    <property type="project" value="TreeGrafter"/>
</dbReference>
<dbReference type="Proteomes" id="UP000183832">
    <property type="component" value="Unassembled WGS sequence"/>
</dbReference>
<organism evidence="4 5">
    <name type="scientific">Clunio marinus</name>
    <dbReference type="NCBI Taxonomy" id="568069"/>
    <lineage>
        <taxon>Eukaryota</taxon>
        <taxon>Metazoa</taxon>
        <taxon>Ecdysozoa</taxon>
        <taxon>Arthropoda</taxon>
        <taxon>Hexapoda</taxon>
        <taxon>Insecta</taxon>
        <taxon>Pterygota</taxon>
        <taxon>Neoptera</taxon>
        <taxon>Endopterygota</taxon>
        <taxon>Diptera</taxon>
        <taxon>Nematocera</taxon>
        <taxon>Chironomoidea</taxon>
        <taxon>Chironomidae</taxon>
        <taxon>Clunio</taxon>
    </lineage>
</organism>
<dbReference type="InterPro" id="IPR051247">
    <property type="entry name" value="RLC_Component"/>
</dbReference>
<keyword evidence="1 2" id="KW-0694">RNA-binding</keyword>
<feature type="domain" description="DRBM" evidence="3">
    <location>
        <begin position="8"/>
        <end position="77"/>
    </location>
</feature>
<dbReference type="PANTHER" id="PTHR46205">
    <property type="entry name" value="LOQUACIOUS, ISOFORM B"/>
    <property type="match status" value="1"/>
</dbReference>
<dbReference type="GO" id="GO:0016442">
    <property type="term" value="C:RISC complex"/>
    <property type="evidence" value="ECO:0007669"/>
    <property type="project" value="TreeGrafter"/>
</dbReference>
<evidence type="ECO:0000256" key="1">
    <source>
        <dbReference type="ARBA" id="ARBA00022884"/>
    </source>
</evidence>
<keyword evidence="5" id="KW-1185">Reference proteome</keyword>
<dbReference type="GO" id="GO:0003725">
    <property type="term" value="F:double-stranded RNA binding"/>
    <property type="evidence" value="ECO:0007669"/>
    <property type="project" value="TreeGrafter"/>
</dbReference>
<dbReference type="GO" id="GO:0070578">
    <property type="term" value="C:RISC-loading complex"/>
    <property type="evidence" value="ECO:0007669"/>
    <property type="project" value="TreeGrafter"/>
</dbReference>
<dbReference type="AlphaFoldDB" id="A0A1J1HR50"/>
<protein>
    <submittedName>
        <fullName evidence="4">CLUMA_CG003743, isoform A</fullName>
    </submittedName>
</protein>
<gene>
    <name evidence="4" type="primary">putative R2D2</name>
    <name evidence="4" type="ORF">CLUMA_CG003743</name>
</gene>
<dbReference type="InterPro" id="IPR014720">
    <property type="entry name" value="dsRBD_dom"/>
</dbReference>
<dbReference type="SMART" id="SM00358">
    <property type="entry name" value="DSRM"/>
    <property type="match status" value="2"/>
</dbReference>
<dbReference type="GO" id="GO:0005634">
    <property type="term" value="C:nucleus"/>
    <property type="evidence" value="ECO:0007669"/>
    <property type="project" value="TreeGrafter"/>
</dbReference>
<evidence type="ECO:0000313" key="4">
    <source>
        <dbReference type="EMBL" id="CRK90018.1"/>
    </source>
</evidence>
<dbReference type="STRING" id="568069.A0A1J1HR50"/>
<dbReference type="OrthoDB" id="5961559at2759"/>
<dbReference type="Pfam" id="PF00035">
    <property type="entry name" value="dsrm"/>
    <property type="match status" value="2"/>
</dbReference>
<dbReference type="SUPFAM" id="SSF54768">
    <property type="entry name" value="dsRNA-binding domain-like"/>
    <property type="match status" value="2"/>
</dbReference>
<dbReference type="GO" id="GO:0070920">
    <property type="term" value="P:regulation of regulatory ncRNA processing"/>
    <property type="evidence" value="ECO:0007669"/>
    <property type="project" value="TreeGrafter"/>
</dbReference>
<dbReference type="GO" id="GO:0030422">
    <property type="term" value="P:siRNA processing"/>
    <property type="evidence" value="ECO:0007669"/>
    <property type="project" value="TreeGrafter"/>
</dbReference>
<feature type="domain" description="DRBM" evidence="3">
    <location>
        <begin position="97"/>
        <end position="165"/>
    </location>
</feature>
<dbReference type="Gene3D" id="3.30.160.20">
    <property type="match status" value="2"/>
</dbReference>
<reference evidence="4 5" key="1">
    <citation type="submission" date="2015-04" db="EMBL/GenBank/DDBJ databases">
        <authorList>
            <person name="Syromyatnikov M.Y."/>
            <person name="Popov V.N."/>
        </authorList>
    </citation>
    <scope>NUCLEOTIDE SEQUENCE [LARGE SCALE GENOMIC DNA]</scope>
</reference>
<proteinExistence type="predicted"/>
<evidence type="ECO:0000259" key="3">
    <source>
        <dbReference type="PROSITE" id="PS50137"/>
    </source>
</evidence>
<accession>A0A1J1HR50</accession>
<dbReference type="PROSITE" id="PS50137">
    <property type="entry name" value="DS_RBD"/>
    <property type="match status" value="2"/>
</dbReference>